<dbReference type="Gene3D" id="3.40.50.150">
    <property type="entry name" value="Vaccinia Virus protein VP39"/>
    <property type="match status" value="1"/>
</dbReference>
<evidence type="ECO:0000313" key="2">
    <source>
        <dbReference type="Proteomes" id="UP000092839"/>
    </source>
</evidence>
<dbReference type="RefSeq" id="WP_065727701.1">
    <property type="nucleotide sequence ID" value="NZ_CP016428.1"/>
</dbReference>
<organism evidence="1 2">
    <name type="scientific">Bradyrhizobium icense</name>
    <dbReference type="NCBI Taxonomy" id="1274631"/>
    <lineage>
        <taxon>Bacteria</taxon>
        <taxon>Pseudomonadati</taxon>
        <taxon>Pseudomonadota</taxon>
        <taxon>Alphaproteobacteria</taxon>
        <taxon>Hyphomicrobiales</taxon>
        <taxon>Nitrobacteraceae</taxon>
        <taxon>Bradyrhizobium</taxon>
    </lineage>
</organism>
<sequence>MVSSLMGKASYFLDAGLFVAKKHILGYEVGFEPTFQPAGLAIFRSIIEKTSTYLEYGSGGSTIVASRYVNTLVSVESDPVFRRAVEKAMPPTKAELHLLSPYIGVTARWGTPVFGRPTESRIARWQRYPQAPWSILKTKEPNTILIDGRMRVACALESLLHVSSETRLLVDDYVGRNYSAIEEFADLIAIHGVMAEFRKKRSFDQQRCRTALNLSYSDLR</sequence>
<dbReference type="KEGG" id="bic:LMTR13_09845"/>
<reference evidence="1 2" key="1">
    <citation type="submission" date="2016-07" db="EMBL/GenBank/DDBJ databases">
        <title>Complete genome sequence of Bradyrhizobium icense LMTR 13T, a potential inoculant strain isolated from lima bean (Phaseolus lunatus) in Peru.</title>
        <authorList>
            <person name="Ormeno-Orrillo E."/>
            <person name="Duran D."/>
            <person name="Rogel M.A."/>
            <person name="Rey L."/>
            <person name="Imperial J."/>
            <person name="Ruiz-Argueso T."/>
            <person name="Martinez-Romero E."/>
        </authorList>
    </citation>
    <scope>NUCLEOTIDE SEQUENCE [LARGE SCALE GENOMIC DNA]</scope>
    <source>
        <strain evidence="1 2">LMTR 13</strain>
    </source>
</reference>
<keyword evidence="2" id="KW-1185">Reference proteome</keyword>
<dbReference type="EMBL" id="CP016428">
    <property type="protein sequence ID" value="ANW00423.1"/>
    <property type="molecule type" value="Genomic_DNA"/>
</dbReference>
<dbReference type="Proteomes" id="UP000092839">
    <property type="component" value="Chromosome"/>
</dbReference>
<accession>A0A1B1UCE5</accession>
<dbReference type="AlphaFoldDB" id="A0A1B1UCE5"/>
<dbReference type="OrthoDB" id="7445868at2"/>
<dbReference type="InterPro" id="IPR029063">
    <property type="entry name" value="SAM-dependent_MTases_sf"/>
</dbReference>
<name>A0A1B1UCE5_9BRAD</name>
<evidence type="ECO:0008006" key="3">
    <source>
        <dbReference type="Google" id="ProtNLM"/>
    </source>
</evidence>
<evidence type="ECO:0000313" key="1">
    <source>
        <dbReference type="EMBL" id="ANW00423.1"/>
    </source>
</evidence>
<gene>
    <name evidence="1" type="ORF">LMTR13_09845</name>
</gene>
<protein>
    <recommendedName>
        <fullName evidence="3">Class I SAM-dependent methyltransferase</fullName>
    </recommendedName>
</protein>
<proteinExistence type="predicted"/>
<dbReference type="STRING" id="1274631.LMTR13_09845"/>